<organism evidence="2 3">
    <name type="scientific">Rattus norvegicus</name>
    <name type="common">Rat</name>
    <dbReference type="NCBI Taxonomy" id="10116"/>
    <lineage>
        <taxon>Eukaryota</taxon>
        <taxon>Metazoa</taxon>
        <taxon>Chordata</taxon>
        <taxon>Craniata</taxon>
        <taxon>Vertebrata</taxon>
        <taxon>Euteleostomi</taxon>
        <taxon>Mammalia</taxon>
        <taxon>Eutheria</taxon>
        <taxon>Euarchontoglires</taxon>
        <taxon>Glires</taxon>
        <taxon>Rodentia</taxon>
        <taxon>Myomorpha</taxon>
        <taxon>Muroidea</taxon>
        <taxon>Muridae</taxon>
        <taxon>Murinae</taxon>
        <taxon>Rattus</taxon>
    </lineage>
</organism>
<feature type="compositionally biased region" description="Low complexity" evidence="1">
    <location>
        <begin position="8"/>
        <end position="21"/>
    </location>
</feature>
<sequence length="37" mass="3781">MEPNAAFSHLPSSLPGASSLPNLVGFDSSPSTYSISD</sequence>
<name>A6JF73_RAT</name>
<evidence type="ECO:0000313" key="3">
    <source>
        <dbReference type="Proteomes" id="UP000234681"/>
    </source>
</evidence>
<feature type="region of interest" description="Disordered" evidence="1">
    <location>
        <begin position="1"/>
        <end position="24"/>
    </location>
</feature>
<dbReference type="AlphaFoldDB" id="A6JF73"/>
<accession>A6JF73</accession>
<reference evidence="2 3" key="1">
    <citation type="submission" date="2005-09" db="EMBL/GenBank/DDBJ databases">
        <authorList>
            <person name="Mural R.J."/>
            <person name="Li P.W."/>
            <person name="Adams M.D."/>
            <person name="Amanatides P.G."/>
            <person name="Baden-Tillson H."/>
            <person name="Barnstead M."/>
            <person name="Chin S.H."/>
            <person name="Dew I."/>
            <person name="Evans C.A."/>
            <person name="Ferriera S."/>
            <person name="Flanigan M."/>
            <person name="Fosler C."/>
            <person name="Glodek A."/>
            <person name="Gu Z."/>
            <person name="Holt R.A."/>
            <person name="Jennings D."/>
            <person name="Kraft C.L."/>
            <person name="Lu F."/>
            <person name="Nguyen T."/>
            <person name="Nusskern D.R."/>
            <person name="Pfannkoch C.M."/>
            <person name="Sitter C."/>
            <person name="Sutton G.G."/>
            <person name="Venter J.C."/>
            <person name="Wang Z."/>
            <person name="Woodage T."/>
            <person name="Zheng X.H."/>
            <person name="Zhong F."/>
        </authorList>
    </citation>
    <scope>NUCLEOTIDE SEQUENCE [LARGE SCALE GENOMIC DNA]</scope>
    <source>
        <strain>BN</strain>
        <strain evidence="3">Sprague-Dawley</strain>
    </source>
</reference>
<protein>
    <submittedName>
        <fullName evidence="2">RCG37790</fullName>
    </submittedName>
</protein>
<evidence type="ECO:0000256" key="1">
    <source>
        <dbReference type="SAM" id="MobiDB-lite"/>
    </source>
</evidence>
<proteinExistence type="predicted"/>
<evidence type="ECO:0000313" key="2">
    <source>
        <dbReference type="EMBL" id="EDM00387.1"/>
    </source>
</evidence>
<dbReference type="EMBL" id="CH473983">
    <property type="protein sequence ID" value="EDM00387.1"/>
    <property type="molecule type" value="Genomic_DNA"/>
</dbReference>
<gene>
    <name evidence="2" type="ORF">rCG_37790</name>
</gene>
<dbReference type="Proteomes" id="UP000234681">
    <property type="component" value="Chromosome 3"/>
</dbReference>